<keyword evidence="2" id="KW-0732">Signal</keyword>
<accession>A0ABS1KYT1</accession>
<evidence type="ECO:0000313" key="3">
    <source>
        <dbReference type="EMBL" id="MBL0744610.1"/>
    </source>
</evidence>
<dbReference type="CDD" id="cd04080">
    <property type="entry name" value="CBM6_cellulase-like"/>
    <property type="match status" value="1"/>
</dbReference>
<evidence type="ECO:0000256" key="2">
    <source>
        <dbReference type="SAM" id="SignalP"/>
    </source>
</evidence>
<name>A0ABS1KYT1_9BACT</name>
<organism evidence="3 4">
    <name type="scientific">Chryseolinea lacunae</name>
    <dbReference type="NCBI Taxonomy" id="2801331"/>
    <lineage>
        <taxon>Bacteria</taxon>
        <taxon>Pseudomonadati</taxon>
        <taxon>Bacteroidota</taxon>
        <taxon>Cytophagia</taxon>
        <taxon>Cytophagales</taxon>
        <taxon>Fulvivirgaceae</taxon>
        <taxon>Chryseolinea</taxon>
    </lineage>
</organism>
<evidence type="ECO:0000256" key="1">
    <source>
        <dbReference type="SAM" id="MobiDB-lite"/>
    </source>
</evidence>
<evidence type="ECO:0000313" key="4">
    <source>
        <dbReference type="Proteomes" id="UP000613030"/>
    </source>
</evidence>
<dbReference type="EMBL" id="JAERRB010000011">
    <property type="protein sequence ID" value="MBL0744610.1"/>
    <property type="molecule type" value="Genomic_DNA"/>
</dbReference>
<dbReference type="Proteomes" id="UP000613030">
    <property type="component" value="Unassembled WGS sequence"/>
</dbReference>
<feature type="compositionally biased region" description="Basic residues" evidence="1">
    <location>
        <begin position="153"/>
        <end position="172"/>
    </location>
</feature>
<comment type="caution">
    <text evidence="3">The sequence shown here is derived from an EMBL/GenBank/DDBJ whole genome shotgun (WGS) entry which is preliminary data.</text>
</comment>
<protein>
    <recommendedName>
        <fullName evidence="5">CBM6 domain-containing protein</fullName>
    </recommendedName>
</protein>
<gene>
    <name evidence="3" type="ORF">JI741_25475</name>
</gene>
<feature type="signal peptide" evidence="2">
    <location>
        <begin position="1"/>
        <end position="20"/>
    </location>
</feature>
<dbReference type="Gene3D" id="2.60.120.260">
    <property type="entry name" value="Galactose-binding domain-like"/>
    <property type="match status" value="1"/>
</dbReference>
<sequence length="205" mass="23694">MMKFTVACLALMTISLVVVAQKPSPGKAWEKTPQTIPGRVQCEFYDVGGEGVAYHDTDSINNGSGKLNPPNGDFFNMFRLKEGVDISYTKDNNIDNTPYNTVQPDMKQLYVGWTQPGEWVRYSVNVKTRGDYLLSIMYTSHDNGHYRPRRRWQTHHHRSNHPLHLSRRRHRGLAPVASLEQDRVVGKTSFRKRQTRHHPSHRGRR</sequence>
<proteinExistence type="predicted"/>
<feature type="chain" id="PRO_5045126692" description="CBM6 domain-containing protein" evidence="2">
    <location>
        <begin position="21"/>
        <end position="205"/>
    </location>
</feature>
<dbReference type="InterPro" id="IPR008979">
    <property type="entry name" value="Galactose-bd-like_sf"/>
</dbReference>
<reference evidence="3 4" key="1">
    <citation type="submission" date="2021-01" db="EMBL/GenBank/DDBJ databases">
        <title>Chryseolinea sp. Jin1 Genome sequencing and assembly.</title>
        <authorList>
            <person name="Kim I."/>
        </authorList>
    </citation>
    <scope>NUCLEOTIDE SEQUENCE [LARGE SCALE GENOMIC DNA]</scope>
    <source>
        <strain evidence="3 4">Jin1</strain>
    </source>
</reference>
<keyword evidence="4" id="KW-1185">Reference proteome</keyword>
<dbReference type="RefSeq" id="WP_202014327.1">
    <property type="nucleotide sequence ID" value="NZ_JAERRB010000011.1"/>
</dbReference>
<evidence type="ECO:0008006" key="5">
    <source>
        <dbReference type="Google" id="ProtNLM"/>
    </source>
</evidence>
<dbReference type="SUPFAM" id="SSF49785">
    <property type="entry name" value="Galactose-binding domain-like"/>
    <property type="match status" value="1"/>
</dbReference>
<feature type="compositionally biased region" description="Basic residues" evidence="1">
    <location>
        <begin position="189"/>
        <end position="205"/>
    </location>
</feature>
<feature type="region of interest" description="Disordered" evidence="1">
    <location>
        <begin position="153"/>
        <end position="205"/>
    </location>
</feature>